<gene>
    <name evidence="11" type="ORF">SMD31_17775</name>
</gene>
<dbReference type="GO" id="GO:0032259">
    <property type="term" value="P:methylation"/>
    <property type="evidence" value="ECO:0007669"/>
    <property type="project" value="UniProtKB-KW"/>
</dbReference>
<keyword evidence="7 8" id="KW-0802">TPR repeat</keyword>
<dbReference type="Pfam" id="PF00515">
    <property type="entry name" value="TPR_1"/>
    <property type="match status" value="1"/>
</dbReference>
<proteinExistence type="inferred from homology"/>
<organism evidence="11 12">
    <name type="scientific">Dongia rigui</name>
    <dbReference type="NCBI Taxonomy" id="940149"/>
    <lineage>
        <taxon>Bacteria</taxon>
        <taxon>Pseudomonadati</taxon>
        <taxon>Pseudomonadota</taxon>
        <taxon>Alphaproteobacteria</taxon>
        <taxon>Rhodospirillales</taxon>
        <taxon>Dongiaceae</taxon>
        <taxon>Dongia</taxon>
    </lineage>
</organism>
<dbReference type="PROSITE" id="PS50005">
    <property type="entry name" value="TPR"/>
    <property type="match status" value="10"/>
</dbReference>
<dbReference type="Gene3D" id="3.40.50.150">
    <property type="entry name" value="Vaccinia Virus protein VP39"/>
    <property type="match status" value="2"/>
</dbReference>
<dbReference type="InterPro" id="IPR051939">
    <property type="entry name" value="Glycosyltr_41/O-GlcNAc_trsf"/>
</dbReference>
<comment type="similarity">
    <text evidence="2">Belongs to the glycosyltransferase 41 family. O-GlcNAc transferase subfamily.</text>
</comment>
<evidence type="ECO:0000256" key="5">
    <source>
        <dbReference type="ARBA" id="ARBA00022679"/>
    </source>
</evidence>
<feature type="repeat" description="TPR" evidence="8">
    <location>
        <begin position="794"/>
        <end position="827"/>
    </location>
</feature>
<evidence type="ECO:0000313" key="11">
    <source>
        <dbReference type="EMBL" id="MDY0873795.1"/>
    </source>
</evidence>
<feature type="repeat" description="TPR" evidence="8">
    <location>
        <begin position="167"/>
        <end position="200"/>
    </location>
</feature>
<dbReference type="InterPro" id="IPR019734">
    <property type="entry name" value="TPR_rpt"/>
</dbReference>
<dbReference type="PANTHER" id="PTHR44835">
    <property type="entry name" value="UDP-N-ACETYLGLUCOSAMINE--PEPTIDE N-ACETYLGLUCOSAMINYLTRANSFERASE SPINDLY-RELATED"/>
    <property type="match status" value="1"/>
</dbReference>
<dbReference type="RefSeq" id="WP_320502268.1">
    <property type="nucleotide sequence ID" value="NZ_JAXCLX010000003.1"/>
</dbReference>
<dbReference type="PROSITE" id="PS50293">
    <property type="entry name" value="TPR_REGION"/>
    <property type="match status" value="2"/>
</dbReference>
<dbReference type="Pfam" id="PF13181">
    <property type="entry name" value="TPR_8"/>
    <property type="match status" value="1"/>
</dbReference>
<evidence type="ECO:0000313" key="12">
    <source>
        <dbReference type="Proteomes" id="UP001271769"/>
    </source>
</evidence>
<keyword evidence="6" id="KW-0677">Repeat</keyword>
<feature type="repeat" description="TPR" evidence="8">
    <location>
        <begin position="55"/>
        <end position="88"/>
    </location>
</feature>
<feature type="domain" description="O-GlcNAc transferase C-terminal" evidence="10">
    <location>
        <begin position="968"/>
        <end position="1126"/>
    </location>
</feature>
<feature type="repeat" description="TPR" evidence="8">
    <location>
        <begin position="89"/>
        <end position="122"/>
    </location>
</feature>
<feature type="repeat" description="TPR" evidence="8">
    <location>
        <begin position="235"/>
        <end position="268"/>
    </location>
</feature>
<dbReference type="EMBL" id="JAXCLX010000003">
    <property type="protein sequence ID" value="MDY0873795.1"/>
    <property type="molecule type" value="Genomic_DNA"/>
</dbReference>
<dbReference type="Pfam" id="PF13844">
    <property type="entry name" value="Glyco_transf_41"/>
    <property type="match status" value="4"/>
</dbReference>
<dbReference type="Gene3D" id="3.40.50.11380">
    <property type="match status" value="2"/>
</dbReference>
<feature type="domain" description="Methyltransferase FkbM" evidence="9">
    <location>
        <begin position="1876"/>
        <end position="2029"/>
    </location>
</feature>
<dbReference type="SMART" id="SM00028">
    <property type="entry name" value="TPR"/>
    <property type="match status" value="12"/>
</dbReference>
<evidence type="ECO:0000256" key="8">
    <source>
        <dbReference type="PROSITE-ProRule" id="PRU00339"/>
    </source>
</evidence>
<dbReference type="InterPro" id="IPR006342">
    <property type="entry name" value="FkbM_mtfrase"/>
</dbReference>
<dbReference type="Gene3D" id="1.25.40.10">
    <property type="entry name" value="Tetratricopeptide repeat domain"/>
    <property type="match status" value="5"/>
</dbReference>
<feature type="repeat" description="TPR" evidence="8">
    <location>
        <begin position="828"/>
        <end position="861"/>
    </location>
</feature>
<dbReference type="SUPFAM" id="SSF53335">
    <property type="entry name" value="S-adenosyl-L-methionine-dependent methyltransferases"/>
    <property type="match status" value="2"/>
</dbReference>
<comment type="pathway">
    <text evidence="1">Protein modification; protein glycosylation.</text>
</comment>
<accession>A0ABU5E2I1</accession>
<dbReference type="InterPro" id="IPR011990">
    <property type="entry name" value="TPR-like_helical_dom_sf"/>
</dbReference>
<dbReference type="Proteomes" id="UP001271769">
    <property type="component" value="Unassembled WGS sequence"/>
</dbReference>
<reference evidence="11 12" key="1">
    <citation type="journal article" date="2013" name="Antonie Van Leeuwenhoek">
        <title>Dongia rigui sp. nov., isolated from freshwater of a large wetland in Korea.</title>
        <authorList>
            <person name="Baik K.S."/>
            <person name="Hwang Y.M."/>
            <person name="Choi J.S."/>
            <person name="Kwon J."/>
            <person name="Seong C.N."/>
        </authorList>
    </citation>
    <scope>NUCLEOTIDE SEQUENCE [LARGE SCALE GENOMIC DNA]</scope>
    <source>
        <strain evidence="11 12">04SU4-P</strain>
    </source>
</reference>
<feature type="repeat" description="TPR" evidence="8">
    <location>
        <begin position="269"/>
        <end position="302"/>
    </location>
</feature>
<dbReference type="InterPro" id="IPR029489">
    <property type="entry name" value="OGT/SEC/SPY_C"/>
</dbReference>
<dbReference type="NCBIfam" id="TIGR01444">
    <property type="entry name" value="fkbM_fam"/>
    <property type="match status" value="2"/>
</dbReference>
<dbReference type="Pfam" id="PF14559">
    <property type="entry name" value="TPR_19"/>
    <property type="match status" value="1"/>
</dbReference>
<dbReference type="SUPFAM" id="SSF48452">
    <property type="entry name" value="TPR-like"/>
    <property type="match status" value="3"/>
</dbReference>
<feature type="domain" description="O-GlcNAc transferase C-terminal" evidence="10">
    <location>
        <begin position="347"/>
        <end position="502"/>
    </location>
</feature>
<evidence type="ECO:0000256" key="3">
    <source>
        <dbReference type="ARBA" id="ARBA00011970"/>
    </source>
</evidence>
<dbReference type="Pfam" id="PF13432">
    <property type="entry name" value="TPR_16"/>
    <property type="match status" value="2"/>
</dbReference>
<evidence type="ECO:0000256" key="1">
    <source>
        <dbReference type="ARBA" id="ARBA00004922"/>
    </source>
</evidence>
<keyword evidence="5" id="KW-0808">Transferase</keyword>
<dbReference type="Gene3D" id="3.40.50.2000">
    <property type="entry name" value="Glycogen Phosphorylase B"/>
    <property type="match status" value="2"/>
</dbReference>
<dbReference type="GO" id="GO:0008168">
    <property type="term" value="F:methyltransferase activity"/>
    <property type="evidence" value="ECO:0007669"/>
    <property type="project" value="UniProtKB-KW"/>
</dbReference>
<evidence type="ECO:0000256" key="2">
    <source>
        <dbReference type="ARBA" id="ARBA00005386"/>
    </source>
</evidence>
<comment type="caution">
    <text evidence="11">The sequence shown here is derived from an EMBL/GenBank/DDBJ whole genome shotgun (WGS) entry which is preliminary data.</text>
</comment>
<dbReference type="EC" id="2.4.1.255" evidence="3"/>
<dbReference type="SUPFAM" id="SSF53756">
    <property type="entry name" value="UDP-Glycosyltransferase/glycogen phosphorylase"/>
    <property type="match status" value="1"/>
</dbReference>
<evidence type="ECO:0000256" key="4">
    <source>
        <dbReference type="ARBA" id="ARBA00022676"/>
    </source>
</evidence>
<feature type="domain" description="Methyltransferase FkbM" evidence="9">
    <location>
        <begin position="1413"/>
        <end position="1566"/>
    </location>
</feature>
<keyword evidence="11" id="KW-0489">Methyltransferase</keyword>
<evidence type="ECO:0000259" key="9">
    <source>
        <dbReference type="Pfam" id="PF05050"/>
    </source>
</evidence>
<evidence type="ECO:0000259" key="10">
    <source>
        <dbReference type="Pfam" id="PF13844"/>
    </source>
</evidence>
<name>A0ABU5E2I1_9PROT</name>
<feature type="domain" description="O-GlcNAc transferase C-terminal" evidence="10">
    <location>
        <begin position="523"/>
        <end position="697"/>
    </location>
</feature>
<feature type="domain" description="O-GlcNAc transferase C-terminal" evidence="10">
    <location>
        <begin position="1144"/>
        <end position="1324"/>
    </location>
</feature>
<evidence type="ECO:0000256" key="7">
    <source>
        <dbReference type="ARBA" id="ARBA00022803"/>
    </source>
</evidence>
<feature type="repeat" description="TPR" evidence="8">
    <location>
        <begin position="760"/>
        <end position="793"/>
    </location>
</feature>
<dbReference type="PANTHER" id="PTHR44835:SF1">
    <property type="entry name" value="PROTEIN O-GLCNAC TRANSFERASE"/>
    <property type="match status" value="1"/>
</dbReference>
<protein>
    <recommendedName>
        <fullName evidence="3">protein O-GlcNAc transferase</fullName>
        <ecNumber evidence="3">2.4.1.255</ecNumber>
    </recommendedName>
</protein>
<keyword evidence="4" id="KW-0328">Glycosyltransferase</keyword>
<evidence type="ECO:0000256" key="6">
    <source>
        <dbReference type="ARBA" id="ARBA00022737"/>
    </source>
</evidence>
<dbReference type="Pfam" id="PF13414">
    <property type="entry name" value="TPR_11"/>
    <property type="match status" value="1"/>
</dbReference>
<dbReference type="Pfam" id="PF05050">
    <property type="entry name" value="Methyltransf_21"/>
    <property type="match status" value="2"/>
</dbReference>
<sequence>MVQKRKSVPPKPAVAADPPDAGLEILREAMRLHVAGRLLDAVPVYRRHLALGRSAVALNNLGAALRDLGQSPEAVDCFREALTLEPTNSDAQLNLGLGLLDLGDLAPAEAALKRALTMLPQPGPEAAADPRFLQCLNGYGSLMRRQGRVDEMIALFRQESVAAPQDANLHLHLGNILFETHRLEEAVAAFTRALEIEPKMAAALGNLGTVYATLGKLDDAVRCQRGVIALEPENPKHYVNLGAALKGQGLLGEAAAVYRHAVTLKPDYDFAINNLGNLLREQGRLDESVACFRKAIKISPSYLGAHSNLLFTLNSLAEMTPAEVCAEHRQFGDMIEAQAGPVAPHANVPEPARRLRVGYLSPDFLGHSVAYFIENLLEFHDQRNFEIICYAINKRMDSLSRRLQARVPVWRSCSFMTDDELTAQIRADQVDILVDLAGHTAENRLTVMARKPAPVQVTYLGYPNTTGLTRIDYRLTDAKVDPVGEADHIHAEKLVRLPRSFLCFRPSDFAGEVPARPVANNGYVTFGSFNVMAKMTDEVVAVWSRLLREVPNSRLVMKCNAFSDPETLALYRQRFGACGVAPERLDLMGRQPLIGDHLATYGRIDIALDPFPYNGTTTTCEALWMGVPMVALRGDRHVGRVSAALLEHVGLAELVAYSVDDYVARAKALAADPARIQALSAGLRKAMAASPLMDGPGFAREVEAAYRGMWQHWCAAQAAGSKAPDVTAEMDAGVAAFNRSDWPAAERAFRQAAAKDPTSPEAILNLGSALKRRKLVPEALACFQQALVLRPDWAAAYANIGSAFCDLGRQEEAEAACRRAIAIDPRNRNAYSNLASALCAQHRDDEAIPFFEKAIEIGPVSADLYVNLSAALISTGRLAQAAEACRRAITLAPDLAEAHANLASTLGAQGLNRETIAASREVTRLRPDLHLGWSNYLFSLNYVTDLSADQIFAEHRAWGARHAGKAARHHDNAPVPDRPLRVGFVSADFCAHSVAFFLKPLFDRHNGKSFEFYCYSDVVNPDLYTEFLRRASAGWRPIVGLSDERAAAMVRADGIDILVDLAGHTSKNRLGVFAEKPAPVQVTWLGYPNTTGLEAIDYRLIDAITDPPGDADRGHAEKLWRLPGPFLCYEAAPKTPDVAPLPALANGHITFGSFNKINKISDQTISLWAAALVAVPQSRLILKSRSFADAESAARLQAAFQKAGIAAGRVELLSWEPHLKNHLEVYHRIDLALDTFPYNGTTTICEAAWMGVPTLTLCGDRHAARVGATINAALDLPQMTALDEQAFVAQAKLLAADVPALSALRAGLRARMLESPLCDGRQFAGKFEAAMRGMWRAWCETEGAGRSNEGNDKTMATVPTNMLRLKLKGDIEICVPRDVNLISPYVLLEQEDWFEDEAPFVRQLLRPGERVIDIGANYGIYSLTAARAVGAAGQVWSFEPASQTAAHLTRSIAANGFQNVSVIQAALSNREGEAQLGLSGQSELNSLQGSAQGSETVALTTLDLWAAANDWPAIDFVKLDAEGEEPNVIRGGHAFLKRASPLIMFEIKHGAKLNLALKAQFEELGYAAYRLVPGLGILQPFEENGREDPYLLNLFCCKADKAAELRARGILADAVAADTAPAARGAWRNYLGHKPFAQELAAQWPADGQLPPGYVAALDLYVAAQDRNLSPTQRVAALEQAVASLGTLAEATPDFAVLMSLARAAADLGRRGVAVLALQRLISGLNKGPARRDLPFLAPSPRFDALPAASRFDTWCFAAVLETFERLAAYSSFYDQSHASIIDDLCKTGLQSAESERRRLLIQLRSGAGLKAPLPPAVLAESPDNLNAAFWRGVTSPPPRVDNLLELLPQTGPINIVDIGAMALGNEIEPYRPLIKAGRARVVGFEPNEAECAKLNAGTGGRYYPYFIGDGGMRTFHETNMPMTGSLYQPNTPLLSRFSNLAELVTPKMQHPGIETRRLDDLADLDGLSDIDLIKIDVQGGELDVFRGASKALGSALMIITEVEFVELYVGQPLFADVDQHLRKNGYQFHTFLGFGQRLFKPLSSPSSPSGGIRQILWSDAVYVRDFMQFDRLEDEKLLKLSLMLDSILQSADLAALALKEYDRRRGTTYADTYVAGIIAKSAAAKPVLPQ</sequence>
<keyword evidence="12" id="KW-1185">Reference proteome</keyword>
<dbReference type="InterPro" id="IPR029063">
    <property type="entry name" value="SAM-dependent_MTases_sf"/>
</dbReference>
<feature type="repeat" description="TPR" evidence="8">
    <location>
        <begin position="201"/>
        <end position="234"/>
    </location>
</feature>
<feature type="repeat" description="TPR" evidence="8">
    <location>
        <begin position="862"/>
        <end position="895"/>
    </location>
</feature>